<dbReference type="OrthoDB" id="4385702at2759"/>
<gene>
    <name evidence="2" type="ORF">ASPFODRAFT_213090</name>
</gene>
<reference evidence="3" key="1">
    <citation type="journal article" date="2017" name="Genome Biol.">
        <title>Comparative genomics reveals high biological diversity and specific adaptations in the industrially and medically important fungal genus Aspergillus.</title>
        <authorList>
            <person name="de Vries R.P."/>
            <person name="Riley R."/>
            <person name="Wiebenga A."/>
            <person name="Aguilar-Osorio G."/>
            <person name="Amillis S."/>
            <person name="Uchima C.A."/>
            <person name="Anderluh G."/>
            <person name="Asadollahi M."/>
            <person name="Askin M."/>
            <person name="Barry K."/>
            <person name="Battaglia E."/>
            <person name="Bayram O."/>
            <person name="Benocci T."/>
            <person name="Braus-Stromeyer S.A."/>
            <person name="Caldana C."/>
            <person name="Canovas D."/>
            <person name="Cerqueira G.C."/>
            <person name="Chen F."/>
            <person name="Chen W."/>
            <person name="Choi C."/>
            <person name="Clum A."/>
            <person name="Dos Santos R.A."/>
            <person name="Damasio A.R."/>
            <person name="Diallinas G."/>
            <person name="Emri T."/>
            <person name="Fekete E."/>
            <person name="Flipphi M."/>
            <person name="Freyberg S."/>
            <person name="Gallo A."/>
            <person name="Gournas C."/>
            <person name="Habgood R."/>
            <person name="Hainaut M."/>
            <person name="Harispe M.L."/>
            <person name="Henrissat B."/>
            <person name="Hilden K.S."/>
            <person name="Hope R."/>
            <person name="Hossain A."/>
            <person name="Karabika E."/>
            <person name="Karaffa L."/>
            <person name="Karanyi Z."/>
            <person name="Krasevec N."/>
            <person name="Kuo A."/>
            <person name="Kusch H."/>
            <person name="LaButti K."/>
            <person name="Lagendijk E.L."/>
            <person name="Lapidus A."/>
            <person name="Levasseur A."/>
            <person name="Lindquist E."/>
            <person name="Lipzen A."/>
            <person name="Logrieco A.F."/>
            <person name="MacCabe A."/>
            <person name="Maekelae M.R."/>
            <person name="Malavazi I."/>
            <person name="Melin P."/>
            <person name="Meyer V."/>
            <person name="Mielnichuk N."/>
            <person name="Miskei M."/>
            <person name="Molnar A.P."/>
            <person name="Mule G."/>
            <person name="Ngan C.Y."/>
            <person name="Orejas M."/>
            <person name="Orosz E."/>
            <person name="Ouedraogo J.P."/>
            <person name="Overkamp K.M."/>
            <person name="Park H.-S."/>
            <person name="Perrone G."/>
            <person name="Piumi F."/>
            <person name="Punt P.J."/>
            <person name="Ram A.F."/>
            <person name="Ramon A."/>
            <person name="Rauscher S."/>
            <person name="Record E."/>
            <person name="Riano-Pachon D.M."/>
            <person name="Robert V."/>
            <person name="Roehrig J."/>
            <person name="Ruller R."/>
            <person name="Salamov A."/>
            <person name="Salih N.S."/>
            <person name="Samson R.A."/>
            <person name="Sandor E."/>
            <person name="Sanguinetti M."/>
            <person name="Schuetze T."/>
            <person name="Sepcic K."/>
            <person name="Shelest E."/>
            <person name="Sherlock G."/>
            <person name="Sophianopoulou V."/>
            <person name="Squina F.M."/>
            <person name="Sun H."/>
            <person name="Susca A."/>
            <person name="Todd R.B."/>
            <person name="Tsang A."/>
            <person name="Unkles S.E."/>
            <person name="van de Wiele N."/>
            <person name="van Rossen-Uffink D."/>
            <person name="Oliveira J.V."/>
            <person name="Vesth T.C."/>
            <person name="Visser J."/>
            <person name="Yu J.-H."/>
            <person name="Zhou M."/>
            <person name="Andersen M.R."/>
            <person name="Archer D.B."/>
            <person name="Baker S.E."/>
            <person name="Benoit I."/>
            <person name="Brakhage A.A."/>
            <person name="Braus G.H."/>
            <person name="Fischer R."/>
            <person name="Frisvad J.C."/>
            <person name="Goldman G.H."/>
            <person name="Houbraken J."/>
            <person name="Oakley B."/>
            <person name="Pocsi I."/>
            <person name="Scazzocchio C."/>
            <person name="Seiboth B."/>
            <person name="vanKuyk P.A."/>
            <person name="Wortman J."/>
            <person name="Dyer P.S."/>
            <person name="Grigoriev I.V."/>
        </authorList>
    </citation>
    <scope>NUCLEOTIDE SEQUENCE [LARGE SCALE GENOMIC DNA]</scope>
    <source>
        <strain evidence="3">CBS 106.47</strain>
    </source>
</reference>
<feature type="region of interest" description="Disordered" evidence="1">
    <location>
        <begin position="393"/>
        <end position="418"/>
    </location>
</feature>
<proteinExistence type="predicted"/>
<protein>
    <submittedName>
        <fullName evidence="2">Uncharacterized protein</fullName>
    </submittedName>
</protein>
<dbReference type="VEuPathDB" id="FungiDB:ASPFODRAFT_213090"/>
<name>A0A1M3SZ25_ASPLC</name>
<sequence length="418" mass="45644">MDEQHPLPLLEYKYSVGLRNELGTSERLSGLAISGEGSVSAAAPFRQHHEDTNATEPVEDHRKTLEARTKCSHTSPCEACRKARSACVPQSDRPRANHRTTISTETRTEKSPVSRIYADQPSSNTSRTYEAHASASMEEHRWNVSDMGCASDVAILRDSGAERGSTITCPADVTARGDWNVIRDDGNSTLRSDIGDNAGWGPPPNATALPSSLMPANNSTGNPTAHAWYSMPWASEPYSWETLPASFWGWTWSQADNMTASETDGSLHSSIPAPQAAGWPFGDEAEQPQYPTRSGIMPFCGDDSQELYPPGPSFDAPDPIPSLALPAESPMLSPPWDPLALVSAALPMTDFHRRSLHQQPFAPIPVRNIESTVPPWLQIMMDYQGTEVSPFDNVGANRQEPSCNITVPEDQVERPHST</sequence>
<organism evidence="2 3">
    <name type="scientific">Aspergillus luchuensis (strain CBS 106.47)</name>
    <dbReference type="NCBI Taxonomy" id="1137211"/>
    <lineage>
        <taxon>Eukaryota</taxon>
        <taxon>Fungi</taxon>
        <taxon>Dikarya</taxon>
        <taxon>Ascomycota</taxon>
        <taxon>Pezizomycotina</taxon>
        <taxon>Eurotiomycetes</taxon>
        <taxon>Eurotiomycetidae</taxon>
        <taxon>Eurotiales</taxon>
        <taxon>Aspergillaceae</taxon>
        <taxon>Aspergillus</taxon>
        <taxon>Aspergillus subgen. Circumdati</taxon>
    </lineage>
</organism>
<dbReference type="EMBL" id="KV878272">
    <property type="protein sequence ID" value="OJZ79774.1"/>
    <property type="molecule type" value="Genomic_DNA"/>
</dbReference>
<evidence type="ECO:0000313" key="3">
    <source>
        <dbReference type="Proteomes" id="UP000184063"/>
    </source>
</evidence>
<feature type="compositionally biased region" description="Basic and acidic residues" evidence="1">
    <location>
        <begin position="47"/>
        <end position="69"/>
    </location>
</feature>
<evidence type="ECO:0000313" key="2">
    <source>
        <dbReference type="EMBL" id="OJZ79774.1"/>
    </source>
</evidence>
<feature type="compositionally biased region" description="Polar residues" evidence="1">
    <location>
        <begin position="260"/>
        <end position="269"/>
    </location>
</feature>
<accession>A0A1M3SZ25</accession>
<feature type="region of interest" description="Disordered" evidence="1">
    <location>
        <begin position="260"/>
        <end position="288"/>
    </location>
</feature>
<feature type="region of interest" description="Disordered" evidence="1">
    <location>
        <begin position="90"/>
        <end position="126"/>
    </location>
</feature>
<dbReference type="Proteomes" id="UP000184063">
    <property type="component" value="Unassembled WGS sequence"/>
</dbReference>
<feature type="region of interest" description="Disordered" evidence="1">
    <location>
        <begin position="37"/>
        <end position="69"/>
    </location>
</feature>
<evidence type="ECO:0000256" key="1">
    <source>
        <dbReference type="SAM" id="MobiDB-lite"/>
    </source>
</evidence>
<dbReference type="AlphaFoldDB" id="A0A1M3SZ25"/>